<organism evidence="2 3">
    <name type="scientific">Racocetra fulgida</name>
    <dbReference type="NCBI Taxonomy" id="60492"/>
    <lineage>
        <taxon>Eukaryota</taxon>
        <taxon>Fungi</taxon>
        <taxon>Fungi incertae sedis</taxon>
        <taxon>Mucoromycota</taxon>
        <taxon>Glomeromycotina</taxon>
        <taxon>Glomeromycetes</taxon>
        <taxon>Diversisporales</taxon>
        <taxon>Gigasporaceae</taxon>
        <taxon>Racocetra</taxon>
    </lineage>
</organism>
<dbReference type="EMBL" id="CAJVPZ010050372">
    <property type="protein sequence ID" value="CAG8777482.1"/>
    <property type="molecule type" value="Genomic_DNA"/>
</dbReference>
<dbReference type="OrthoDB" id="9999611at2759"/>
<feature type="compositionally biased region" description="Basic and acidic residues" evidence="1">
    <location>
        <begin position="81"/>
        <end position="90"/>
    </location>
</feature>
<keyword evidence="3" id="KW-1185">Reference proteome</keyword>
<comment type="caution">
    <text evidence="2">The sequence shown here is derived from an EMBL/GenBank/DDBJ whole genome shotgun (WGS) entry which is preliminary data.</text>
</comment>
<evidence type="ECO:0000256" key="1">
    <source>
        <dbReference type="SAM" id="MobiDB-lite"/>
    </source>
</evidence>
<gene>
    <name evidence="2" type="ORF">RFULGI_LOCUS15536</name>
</gene>
<feature type="non-terminal residue" evidence="2">
    <location>
        <position position="90"/>
    </location>
</feature>
<sequence length="90" mass="9486">INTTFSQGFFSVGGDAKYYQGVVQESVGRALGNEQLQADGTAKKIQGQSESDAAKTSGQHNVIGNVKETAGNVVGNEQMEAEGRARKQNP</sequence>
<evidence type="ECO:0000313" key="3">
    <source>
        <dbReference type="Proteomes" id="UP000789396"/>
    </source>
</evidence>
<dbReference type="Proteomes" id="UP000789396">
    <property type="component" value="Unassembled WGS sequence"/>
</dbReference>
<feature type="compositionally biased region" description="Polar residues" evidence="1">
    <location>
        <begin position="46"/>
        <end position="62"/>
    </location>
</feature>
<name>A0A9N9P0R8_9GLOM</name>
<feature type="region of interest" description="Disordered" evidence="1">
    <location>
        <begin position="41"/>
        <end position="90"/>
    </location>
</feature>
<dbReference type="AlphaFoldDB" id="A0A9N9P0R8"/>
<proteinExistence type="predicted"/>
<evidence type="ECO:0000313" key="2">
    <source>
        <dbReference type="EMBL" id="CAG8777482.1"/>
    </source>
</evidence>
<accession>A0A9N9P0R8</accession>
<protein>
    <submittedName>
        <fullName evidence="2">8972_t:CDS:1</fullName>
    </submittedName>
</protein>
<reference evidence="2" key="1">
    <citation type="submission" date="2021-06" db="EMBL/GenBank/DDBJ databases">
        <authorList>
            <person name="Kallberg Y."/>
            <person name="Tangrot J."/>
            <person name="Rosling A."/>
        </authorList>
    </citation>
    <scope>NUCLEOTIDE SEQUENCE</scope>
    <source>
        <strain evidence="2">IN212</strain>
    </source>
</reference>